<dbReference type="EMBL" id="LR796878">
    <property type="protein sequence ID" value="CAB4172243.1"/>
    <property type="molecule type" value="Genomic_DNA"/>
</dbReference>
<dbReference type="InterPro" id="IPR009045">
    <property type="entry name" value="Zn_M74/Hedgehog-like"/>
</dbReference>
<feature type="domain" description="D-alanyl-D-alanine carboxypeptidase-like core" evidence="2">
    <location>
        <begin position="39"/>
        <end position="164"/>
    </location>
</feature>
<dbReference type="PANTHER" id="PTHR34385">
    <property type="entry name" value="D-ALANYL-D-ALANINE CARBOXYPEPTIDASE"/>
    <property type="match status" value="1"/>
</dbReference>
<evidence type="ECO:0000313" key="5">
    <source>
        <dbReference type="EMBL" id="CAB4160077.1"/>
    </source>
</evidence>
<evidence type="ECO:0000313" key="12">
    <source>
        <dbReference type="EMBL" id="CAB5225111.1"/>
    </source>
</evidence>
<dbReference type="EMBL" id="LR798395">
    <property type="protein sequence ID" value="CAB5228995.1"/>
    <property type="molecule type" value="Genomic_DNA"/>
</dbReference>
<dbReference type="InterPro" id="IPR003709">
    <property type="entry name" value="VanY-like_core_dom"/>
</dbReference>
<dbReference type="GO" id="GO:0004180">
    <property type="term" value="F:carboxypeptidase activity"/>
    <property type="evidence" value="ECO:0007669"/>
    <property type="project" value="UniProtKB-KW"/>
</dbReference>
<evidence type="ECO:0000313" key="6">
    <source>
        <dbReference type="EMBL" id="CAB4172243.1"/>
    </source>
</evidence>
<dbReference type="PANTHER" id="PTHR34385:SF1">
    <property type="entry name" value="PEPTIDOGLYCAN L-ALANYL-D-GLUTAMATE ENDOPEPTIDASE CWLK"/>
    <property type="match status" value="1"/>
</dbReference>
<dbReference type="EMBL" id="LR797305">
    <property type="protein sequence ID" value="CAB4200002.1"/>
    <property type="molecule type" value="Genomic_DNA"/>
</dbReference>
<sequence>MSKLAWDYIVPVKLPKDLKGINPGELPDKLLRNVEGGGKLHHLASYAWEAMCVKAKSEGVQLKPTSSGDLYRSYESQKKGFLTRYQLEPVIGTSTKTFEDKTWYLKKGMAMLATPGKSQHNLGLAVDVASASEPKRLNWLIANVKEFGFSWEVVPSEPWHLRYVCGDDVPAAVLAFQGGAIPTLASTPSAPKTDAGEHKELQEALKAKGFYKGTVDGLMSDALKDAVKAFKVANKLKADDIVGPKVKELLGLK</sequence>
<accession>A0A6J5NDM8</accession>
<dbReference type="EMBL" id="LR796443">
    <property type="protein sequence ID" value="CAB4145196.1"/>
    <property type="molecule type" value="Genomic_DNA"/>
</dbReference>
<dbReference type="InterPro" id="IPR002477">
    <property type="entry name" value="Peptidoglycan-bd-like"/>
</dbReference>
<protein>
    <submittedName>
        <fullName evidence="4">VanY D-alanyl-D-alanine carboxypeptidase</fullName>
    </submittedName>
</protein>
<evidence type="ECO:0000313" key="9">
    <source>
        <dbReference type="EMBL" id="CAB4200002.1"/>
    </source>
</evidence>
<evidence type="ECO:0000313" key="8">
    <source>
        <dbReference type="EMBL" id="CAB4191485.1"/>
    </source>
</evidence>
<dbReference type="EMBL" id="LR796644">
    <property type="protein sequence ID" value="CAB4156792.1"/>
    <property type="molecule type" value="Genomic_DNA"/>
</dbReference>
<evidence type="ECO:0000313" key="3">
    <source>
        <dbReference type="EMBL" id="CAB4145196.1"/>
    </source>
</evidence>
<dbReference type="InterPro" id="IPR052179">
    <property type="entry name" value="DD-CPase-like"/>
</dbReference>
<dbReference type="Gene3D" id="1.10.101.10">
    <property type="entry name" value="PGBD-like superfamily/PGBD"/>
    <property type="match status" value="1"/>
</dbReference>
<organism evidence="4">
    <name type="scientific">uncultured Caudovirales phage</name>
    <dbReference type="NCBI Taxonomy" id="2100421"/>
    <lineage>
        <taxon>Viruses</taxon>
        <taxon>Duplodnaviria</taxon>
        <taxon>Heunggongvirae</taxon>
        <taxon>Uroviricota</taxon>
        <taxon>Caudoviricetes</taxon>
        <taxon>Peduoviridae</taxon>
        <taxon>Maltschvirus</taxon>
        <taxon>Maltschvirus maltsch</taxon>
    </lineage>
</organism>
<gene>
    <name evidence="7" type="ORF">UFOVP1002_158</name>
    <name evidence="8" type="ORF">UFOVP1217_37</name>
    <name evidence="9" type="ORF">UFOVP1343_21</name>
    <name evidence="10" type="ORF">UFOVP1438_70</name>
    <name evidence="13" type="ORF">UFOVP1541_115</name>
    <name evidence="11" type="ORF">UFOVP1592_66</name>
    <name evidence="3" type="ORF">UFOVP465_115</name>
    <name evidence="4" type="ORF">UFOVP666_161</name>
    <name evidence="5" type="ORF">UFOVP727_50</name>
    <name evidence="12" type="ORF">UFOVP741_53</name>
    <name evidence="6" type="ORF">UFOVP926_86</name>
</gene>
<evidence type="ECO:0000259" key="2">
    <source>
        <dbReference type="Pfam" id="PF02557"/>
    </source>
</evidence>
<dbReference type="EMBL" id="LR797452">
    <property type="protein sequence ID" value="CAB4217700.1"/>
    <property type="molecule type" value="Genomic_DNA"/>
</dbReference>
<evidence type="ECO:0000313" key="7">
    <source>
        <dbReference type="EMBL" id="CAB4178407.1"/>
    </source>
</evidence>
<dbReference type="EMBL" id="LR796961">
    <property type="protein sequence ID" value="CAB4178407.1"/>
    <property type="molecule type" value="Genomic_DNA"/>
</dbReference>
<evidence type="ECO:0000313" key="10">
    <source>
        <dbReference type="EMBL" id="CAB4213108.1"/>
    </source>
</evidence>
<evidence type="ECO:0000259" key="1">
    <source>
        <dbReference type="Pfam" id="PF01471"/>
    </source>
</evidence>
<keyword evidence="4" id="KW-0378">Hydrolase</keyword>
<dbReference type="Gene3D" id="3.30.1380.10">
    <property type="match status" value="1"/>
</dbReference>
<proteinExistence type="predicted"/>
<evidence type="ECO:0000313" key="11">
    <source>
        <dbReference type="EMBL" id="CAB4217700.1"/>
    </source>
</evidence>
<keyword evidence="4" id="KW-0645">Protease</keyword>
<dbReference type="Pfam" id="PF02557">
    <property type="entry name" value="VanY"/>
    <property type="match status" value="1"/>
</dbReference>
<reference evidence="4" key="1">
    <citation type="submission" date="2020-04" db="EMBL/GenBank/DDBJ databases">
        <authorList>
            <person name="Chiriac C."/>
            <person name="Salcher M."/>
            <person name="Ghai R."/>
            <person name="Kavagutti S V."/>
        </authorList>
    </citation>
    <scope>NUCLEOTIDE SEQUENCE</scope>
</reference>
<dbReference type="EMBL" id="LR798341">
    <property type="protein sequence ID" value="CAB5225111.1"/>
    <property type="molecule type" value="Genomic_DNA"/>
</dbReference>
<dbReference type="EMBL" id="LR797395">
    <property type="protein sequence ID" value="CAB4213108.1"/>
    <property type="molecule type" value="Genomic_DNA"/>
</dbReference>
<keyword evidence="4" id="KW-0121">Carboxypeptidase</keyword>
<evidence type="ECO:0000313" key="4">
    <source>
        <dbReference type="EMBL" id="CAB4156792.1"/>
    </source>
</evidence>
<dbReference type="EMBL" id="LR797177">
    <property type="protein sequence ID" value="CAB4191485.1"/>
    <property type="molecule type" value="Genomic_DNA"/>
</dbReference>
<dbReference type="InterPro" id="IPR036365">
    <property type="entry name" value="PGBD-like_sf"/>
</dbReference>
<name>A0A6J5NDM8_9CAUD</name>
<feature type="domain" description="Peptidoglycan binding-like" evidence="1">
    <location>
        <begin position="199"/>
        <end position="250"/>
    </location>
</feature>
<dbReference type="Pfam" id="PF01471">
    <property type="entry name" value="PG_binding_1"/>
    <property type="match status" value="1"/>
</dbReference>
<dbReference type="GO" id="GO:0006508">
    <property type="term" value="P:proteolysis"/>
    <property type="evidence" value="ECO:0007669"/>
    <property type="project" value="InterPro"/>
</dbReference>
<dbReference type="SUPFAM" id="SSF55166">
    <property type="entry name" value="Hedgehog/DD-peptidase"/>
    <property type="match status" value="1"/>
</dbReference>
<dbReference type="EMBL" id="LR796698">
    <property type="protein sequence ID" value="CAB4160077.1"/>
    <property type="molecule type" value="Genomic_DNA"/>
</dbReference>
<evidence type="ECO:0000313" key="13">
    <source>
        <dbReference type="EMBL" id="CAB5228995.1"/>
    </source>
</evidence>
<dbReference type="SUPFAM" id="SSF47090">
    <property type="entry name" value="PGBD-like"/>
    <property type="match status" value="1"/>
</dbReference>
<dbReference type="InterPro" id="IPR036366">
    <property type="entry name" value="PGBDSf"/>
</dbReference>